<dbReference type="HOGENOM" id="CLU_040211_0_1_1"/>
<dbReference type="PANTHER" id="PTHR12831">
    <property type="entry name" value="TRANSCRIPTION INITIATION FACTOR IIH TFIIH , POLYPEPTIDE 3-RELATED"/>
    <property type="match status" value="1"/>
</dbReference>
<reference evidence="16 17" key="1">
    <citation type="journal article" date="2012" name="Eukaryot. Cell">
        <title>Draft genome sequence of CBS 2479, the standard type strain of Trichosporon asahii.</title>
        <authorList>
            <person name="Yang R.Y."/>
            <person name="Li H.T."/>
            <person name="Zhu H."/>
            <person name="Zhou G.P."/>
            <person name="Wang M."/>
            <person name="Wang L."/>
        </authorList>
    </citation>
    <scope>NUCLEOTIDE SEQUENCE [LARGE SCALE GENOMIC DNA]</scope>
    <source>
        <strain evidence="17">ATCC 90039 / CBS 2479 / JCM 2466 / KCTC 7840 / NCYC 2677 / UAMH 7654</strain>
    </source>
</reference>
<evidence type="ECO:0000256" key="10">
    <source>
        <dbReference type="ARBA" id="ARBA00023163"/>
    </source>
</evidence>
<feature type="region of interest" description="Disordered" evidence="15">
    <location>
        <begin position="286"/>
        <end position="323"/>
    </location>
</feature>
<keyword evidence="6 14" id="KW-0227">DNA damage</keyword>
<dbReference type="EMBL" id="ALBS01000032">
    <property type="protein sequence ID" value="EJT52153.1"/>
    <property type="molecule type" value="Genomic_DNA"/>
</dbReference>
<evidence type="ECO:0000256" key="14">
    <source>
        <dbReference type="RuleBase" id="RU368090"/>
    </source>
</evidence>
<evidence type="ECO:0000256" key="8">
    <source>
        <dbReference type="ARBA" id="ARBA00022833"/>
    </source>
</evidence>
<evidence type="ECO:0000313" key="17">
    <source>
        <dbReference type="Proteomes" id="UP000002748"/>
    </source>
</evidence>
<keyword evidence="12 14" id="KW-0539">Nucleus</keyword>
<comment type="caution">
    <text evidence="16">The sequence shown here is derived from an EMBL/GenBank/DDBJ whole genome shotgun (WGS) entry which is preliminary data.</text>
</comment>
<keyword evidence="11 14" id="KW-0234">DNA repair</keyword>
<evidence type="ECO:0000256" key="3">
    <source>
        <dbReference type="ARBA" id="ARBA00005273"/>
    </source>
</evidence>
<dbReference type="GeneID" id="25989771"/>
<sequence>MAERGEKEKEKAPVSPITLEDFATVLMVFLNAHLASRWGNEVVVYGALPGSAIDINRRRPPEVAATSLVAHDNDPSKNSNPEAEESRILILNATPGGAEDAEATDSKTAKASGGGGGQRGYVGLMNCVFAAQKAVSLTAVEDELTCQKVAIDVLTLPPESTMTAPPIFLQQAAYLTEGIYWRWNGRGGLLQYLHVSLLVPSVSADPQSMYLPPPSLRNKPFTVPPQDAVDFRAVCFCHHDVVDVGFVCIFCEVKPICSMCKTKFPLTSLARLKQLAAHLQPIPIPATVPPPKQKKGPNSGVAQSPVTNKAPPTLPDADVIVVD</sequence>
<comment type="subcellular location">
    <subcellularLocation>
        <location evidence="2 14">Nucleus</location>
    </subcellularLocation>
</comment>
<dbReference type="GO" id="GO:0000439">
    <property type="term" value="C:transcription factor TFIIH core complex"/>
    <property type="evidence" value="ECO:0007669"/>
    <property type="project" value="UniProtKB-UniRule"/>
</dbReference>
<dbReference type="Proteomes" id="UP000002748">
    <property type="component" value="Unassembled WGS sequence"/>
</dbReference>
<proteinExistence type="inferred from homology"/>
<dbReference type="RefSeq" id="XP_014183338.1">
    <property type="nucleotide sequence ID" value="XM_014327863.1"/>
</dbReference>
<dbReference type="Gene3D" id="3.40.50.410">
    <property type="entry name" value="von Willebrand factor, type A domain"/>
    <property type="match status" value="2"/>
</dbReference>
<dbReference type="GO" id="GO:0006355">
    <property type="term" value="P:regulation of DNA-templated transcription"/>
    <property type="evidence" value="ECO:0007669"/>
    <property type="project" value="InterPro"/>
</dbReference>
<dbReference type="KEGG" id="tasa:A1Q1_06259"/>
<keyword evidence="8 14" id="KW-0862">Zinc</keyword>
<comment type="function">
    <text evidence="1 14">Component of the general transcription and DNA repair factor IIH (TFIIH) core complex, which is involved in general and transcription-coupled nucleotide excision repair (NER) of damaged DNA and, when complexed to TFIIK, in RNA transcription by RNA polymerase II. In NER, TFIIH acts by opening DNA around the lesion to allow the excision of the damaged oligonucleotide and its replacement by a new DNA fragment. In transcription, TFIIH has an essential role in transcription initiation. When the pre-initiation complex (PIC) has been established, TFIIH is required for promoter opening and promoter escape. Phosphorylation of the C-terminal tail (CTD) of the largest subunit of RNA polymerase II by the kinase module TFIIK controls the initiation of transcription.</text>
</comment>
<evidence type="ECO:0000256" key="6">
    <source>
        <dbReference type="ARBA" id="ARBA00022763"/>
    </source>
</evidence>
<dbReference type="VEuPathDB" id="FungiDB:A1Q1_06259"/>
<evidence type="ECO:0000313" key="16">
    <source>
        <dbReference type="EMBL" id="EJT52153.1"/>
    </source>
</evidence>
<accession>J5RE69</accession>
<evidence type="ECO:0000256" key="13">
    <source>
        <dbReference type="ARBA" id="ARBA00033341"/>
    </source>
</evidence>
<evidence type="ECO:0000256" key="9">
    <source>
        <dbReference type="ARBA" id="ARBA00023015"/>
    </source>
</evidence>
<dbReference type="OrthoDB" id="17307at2759"/>
<dbReference type="InterPro" id="IPR036465">
    <property type="entry name" value="vWFA_dom_sf"/>
</dbReference>
<gene>
    <name evidence="16" type="ORF">A1Q1_06259</name>
</gene>
<evidence type="ECO:0000256" key="15">
    <source>
        <dbReference type="SAM" id="MobiDB-lite"/>
    </source>
</evidence>
<dbReference type="GO" id="GO:0006289">
    <property type="term" value="P:nucleotide-excision repair"/>
    <property type="evidence" value="ECO:0007669"/>
    <property type="project" value="UniProtKB-UniRule"/>
</dbReference>
<keyword evidence="7 14" id="KW-0863">Zinc-finger</keyword>
<evidence type="ECO:0000256" key="2">
    <source>
        <dbReference type="ARBA" id="ARBA00004123"/>
    </source>
</evidence>
<protein>
    <recommendedName>
        <fullName evidence="4 14">General transcription and DNA repair factor IIH subunit TFB4</fullName>
        <shortName evidence="14">TFIIH subunit TFB4</shortName>
    </recommendedName>
    <alternativeName>
        <fullName evidence="13 14">RNA polymerase II transcription factor B subunit 4</fullName>
    </alternativeName>
</protein>
<dbReference type="GO" id="GO:0008270">
    <property type="term" value="F:zinc ion binding"/>
    <property type="evidence" value="ECO:0007669"/>
    <property type="project" value="UniProtKB-KW"/>
</dbReference>
<comment type="subunit">
    <text evidence="14">Component of the 7-subunit TFIIH core complex composed of XPB/SSL2, XPD/RAD3, SSL1, TFB1, TFB2, TFB4 and TFB5, which is active in NER. The core complex associates with the 3-subunit CTD-kinase module TFIIK composed of CCL1, KIN28 and TFB3 to form the 10-subunit holoenzyme (holo-TFIIH) active in transcription.</text>
</comment>
<evidence type="ECO:0000256" key="5">
    <source>
        <dbReference type="ARBA" id="ARBA00022723"/>
    </source>
</evidence>
<dbReference type="Pfam" id="PF03850">
    <property type="entry name" value="Tfb4"/>
    <property type="match status" value="1"/>
</dbReference>
<name>J5RE69_TRIAS</name>
<dbReference type="GO" id="GO:0005675">
    <property type="term" value="C:transcription factor TFIIH holo complex"/>
    <property type="evidence" value="ECO:0007669"/>
    <property type="project" value="UniProtKB-UniRule"/>
</dbReference>
<comment type="similarity">
    <text evidence="3 14">Belongs to the TFB4 family.</text>
</comment>
<evidence type="ECO:0000256" key="4">
    <source>
        <dbReference type="ARBA" id="ARBA00021280"/>
    </source>
</evidence>
<organism evidence="16 17">
    <name type="scientific">Trichosporon asahii var. asahii (strain ATCC 90039 / CBS 2479 / JCM 2466 / KCTC 7840 / NBRC 103889/ NCYC 2677 / UAMH 7654)</name>
    <name type="common">Yeast</name>
    <dbReference type="NCBI Taxonomy" id="1186058"/>
    <lineage>
        <taxon>Eukaryota</taxon>
        <taxon>Fungi</taxon>
        <taxon>Dikarya</taxon>
        <taxon>Basidiomycota</taxon>
        <taxon>Agaricomycotina</taxon>
        <taxon>Tremellomycetes</taxon>
        <taxon>Trichosporonales</taxon>
        <taxon>Trichosporonaceae</taxon>
        <taxon>Trichosporon</taxon>
    </lineage>
</organism>
<keyword evidence="9 14" id="KW-0805">Transcription regulation</keyword>
<keyword evidence="10 14" id="KW-0804">Transcription</keyword>
<evidence type="ECO:0000256" key="1">
    <source>
        <dbReference type="ARBA" id="ARBA00002817"/>
    </source>
</evidence>
<evidence type="ECO:0000256" key="7">
    <source>
        <dbReference type="ARBA" id="ARBA00022771"/>
    </source>
</evidence>
<evidence type="ECO:0000256" key="11">
    <source>
        <dbReference type="ARBA" id="ARBA00023204"/>
    </source>
</evidence>
<dbReference type="InterPro" id="IPR004600">
    <property type="entry name" value="TFIIH_Tfb4/GTF2H3"/>
</dbReference>
<keyword evidence="5 14" id="KW-0479">Metal-binding</keyword>
<evidence type="ECO:0000256" key="12">
    <source>
        <dbReference type="ARBA" id="ARBA00023242"/>
    </source>
</evidence>
<dbReference type="AlphaFoldDB" id="J5RE69"/>
<dbReference type="PANTHER" id="PTHR12831:SF0">
    <property type="entry name" value="GENERAL TRANSCRIPTION FACTOR IIH SUBUNIT 3"/>
    <property type="match status" value="1"/>
</dbReference>